<protein>
    <submittedName>
        <fullName evidence="3">Substrate-binding family protein</fullName>
    </submittedName>
</protein>
<dbReference type="PANTHER" id="PTHR30483:SF6">
    <property type="entry name" value="PERIPLASMIC BINDING PROTEIN OF ABC TRANSPORTER FOR NATURAL AMINO ACIDS"/>
    <property type="match status" value="1"/>
</dbReference>
<name>A0A542XY53_9MICO</name>
<dbReference type="SUPFAM" id="SSF53822">
    <property type="entry name" value="Periplasmic binding protein-like I"/>
    <property type="match status" value="1"/>
</dbReference>
<keyword evidence="2" id="KW-1133">Transmembrane helix</keyword>
<evidence type="ECO:0000313" key="3">
    <source>
        <dbReference type="EMBL" id="TQL40765.1"/>
    </source>
</evidence>
<dbReference type="Proteomes" id="UP000319094">
    <property type="component" value="Unassembled WGS sequence"/>
</dbReference>
<feature type="transmembrane region" description="Helical" evidence="2">
    <location>
        <begin position="31"/>
        <end position="52"/>
    </location>
</feature>
<dbReference type="PANTHER" id="PTHR30483">
    <property type="entry name" value="LEUCINE-SPECIFIC-BINDING PROTEIN"/>
    <property type="match status" value="1"/>
</dbReference>
<feature type="region of interest" description="Disordered" evidence="1">
    <location>
        <begin position="250"/>
        <end position="276"/>
    </location>
</feature>
<evidence type="ECO:0000256" key="2">
    <source>
        <dbReference type="SAM" id="Phobius"/>
    </source>
</evidence>
<keyword evidence="2" id="KW-0472">Membrane</keyword>
<dbReference type="EMBL" id="VFON01000002">
    <property type="protein sequence ID" value="TQL40765.1"/>
    <property type="molecule type" value="Genomic_DNA"/>
</dbReference>
<reference evidence="3 4" key="1">
    <citation type="submission" date="2019-06" db="EMBL/GenBank/DDBJ databases">
        <title>Sequencing the genomes of 1000 actinobacteria strains.</title>
        <authorList>
            <person name="Klenk H.-P."/>
        </authorList>
    </citation>
    <scope>NUCLEOTIDE SEQUENCE [LARGE SCALE GENOMIC DNA]</scope>
    <source>
        <strain evidence="3 4">DSM 8803</strain>
    </source>
</reference>
<keyword evidence="4" id="KW-1185">Reference proteome</keyword>
<dbReference type="InterPro" id="IPR028082">
    <property type="entry name" value="Peripla_BP_I"/>
</dbReference>
<dbReference type="InterPro" id="IPR051010">
    <property type="entry name" value="BCAA_transport"/>
</dbReference>
<dbReference type="RefSeq" id="WP_141888864.1">
    <property type="nucleotide sequence ID" value="NZ_BAAAUY010000023.1"/>
</dbReference>
<dbReference type="CDD" id="cd06268">
    <property type="entry name" value="PBP1_ABC_transporter_LIVBP-like"/>
    <property type="match status" value="1"/>
</dbReference>
<sequence>MSRGTTAEDLTEMSDDAGEAKRFSWRSRRGLIVAICVVVVLAVAAAVVFGVIRGNRTVEQDPVAVTVPVPIRGVDVPAQTKVGVIVTTGSGSAEASDWAQAADGAVVARERLALGGSEIELVVENDKGTANGSAEAMTALVEQGVVGVVYASSGSHIEAGIDVASEHGLAVVLPFEQVPESSKGVWTLAPESADLEEQFARVLASYERPLHVNAGRGLPEGVKIADELVYRSGSGPEGLAMQAAEMTGSDPLAHGGYAGGTDDEEDGAEEAKPAPQKRVDAIVLSGPALLQANITQELQSRNVTVPILLTPAATSPNFEAMLALNGASVSPTLRTIGYDWDDAVALGNDGRGRSSSAFLAAIRLLSADGKTMNLTEDASFAEVSGAADGRAHDAVLALARAAADAGSTEPARVSAALAGLSLVAGDSITGPEMDFASPQVVSAKAVELYATGQQLGLRPESEKSTDVLVWFTEPAAQ</sequence>
<dbReference type="AlphaFoldDB" id="A0A542XY53"/>
<gene>
    <name evidence="3" type="ORF">FB468_3289</name>
</gene>
<accession>A0A542XY53</accession>
<evidence type="ECO:0000256" key="1">
    <source>
        <dbReference type="SAM" id="MobiDB-lite"/>
    </source>
</evidence>
<proteinExistence type="predicted"/>
<organism evidence="3 4">
    <name type="scientific">Leucobacter komagatae</name>
    <dbReference type="NCBI Taxonomy" id="55969"/>
    <lineage>
        <taxon>Bacteria</taxon>
        <taxon>Bacillati</taxon>
        <taxon>Actinomycetota</taxon>
        <taxon>Actinomycetes</taxon>
        <taxon>Micrococcales</taxon>
        <taxon>Microbacteriaceae</taxon>
        <taxon>Leucobacter</taxon>
    </lineage>
</organism>
<keyword evidence="2" id="KW-0812">Transmembrane</keyword>
<comment type="caution">
    <text evidence="3">The sequence shown here is derived from an EMBL/GenBank/DDBJ whole genome shotgun (WGS) entry which is preliminary data.</text>
</comment>
<dbReference type="Gene3D" id="3.40.50.2300">
    <property type="match status" value="2"/>
</dbReference>
<dbReference type="OrthoDB" id="3787700at2"/>
<evidence type="ECO:0000313" key="4">
    <source>
        <dbReference type="Proteomes" id="UP000319094"/>
    </source>
</evidence>